<feature type="domain" description="RapA2 cadherin-like" evidence="1">
    <location>
        <begin position="113"/>
        <end position="187"/>
    </location>
</feature>
<protein>
    <submittedName>
        <fullName evidence="2">VCBS repeat-containing protein</fullName>
    </submittedName>
</protein>
<dbReference type="Pfam" id="PF17803">
    <property type="entry name" value="Cadherin_4"/>
    <property type="match status" value="1"/>
</dbReference>
<dbReference type="RefSeq" id="WP_090347446.1">
    <property type="nucleotide sequence ID" value="NZ_LT629751.1"/>
</dbReference>
<gene>
    <name evidence="2" type="ORF">SAMN05216221_0482</name>
</gene>
<dbReference type="OrthoDB" id="9813456at2"/>
<evidence type="ECO:0000313" key="3">
    <source>
        <dbReference type="Proteomes" id="UP000243359"/>
    </source>
</evidence>
<sequence>MAAKTTTKVATLTGAAKDDIFNLSEGNGLYALNVLANDPGAAKLYSVAQESGSSSAQFPVAYSAQLPSGATVAIVDGQLVYANDNVQSLPAGDLLTETFSYTVRMANGALSTATVTLEIVGENDAASISGSNSASLNEDGDVLVAGGTLSVADVDRGENRLASVDADALKGAYGVFTLDSESGQWTYALDNALAQALNSGDVAYDELTVTSLDGTASETIRVAIHGADEPTLPDAPVTDGDNLLDPQDKFVINHGLTAINKQYVINGFDANDQLSVAKNMTYQGMSSYDYLNDQVQDTLISFAYKSGQQVETLEVVLVGYSDFNPETQIA</sequence>
<reference evidence="3" key="1">
    <citation type="submission" date="2016-10" db="EMBL/GenBank/DDBJ databases">
        <authorList>
            <person name="Varghese N."/>
            <person name="Submissions S."/>
        </authorList>
    </citation>
    <scope>NUCLEOTIDE SEQUENCE [LARGE SCALE GENOMIC DNA]</scope>
    <source>
        <strain evidence="3">KCTC 32247</strain>
    </source>
</reference>
<dbReference type="Proteomes" id="UP000243359">
    <property type="component" value="Chromosome I"/>
</dbReference>
<evidence type="ECO:0000259" key="1">
    <source>
        <dbReference type="Pfam" id="PF17803"/>
    </source>
</evidence>
<dbReference type="AlphaFoldDB" id="A0A1H1ME31"/>
<organism evidence="2 3">
    <name type="scientific">Pseudomonas oryzae</name>
    <dbReference type="NCBI Taxonomy" id="1392877"/>
    <lineage>
        <taxon>Bacteria</taxon>
        <taxon>Pseudomonadati</taxon>
        <taxon>Pseudomonadota</taxon>
        <taxon>Gammaproteobacteria</taxon>
        <taxon>Pseudomonadales</taxon>
        <taxon>Pseudomonadaceae</taxon>
        <taxon>Pseudomonas</taxon>
    </lineage>
</organism>
<evidence type="ECO:0000313" key="2">
    <source>
        <dbReference type="EMBL" id="SDR84966.1"/>
    </source>
</evidence>
<dbReference type="InterPro" id="IPR040853">
    <property type="entry name" value="RapA2_cadherin-like"/>
</dbReference>
<proteinExistence type="predicted"/>
<dbReference type="NCBIfam" id="TIGR01965">
    <property type="entry name" value="VCBS_repeat"/>
    <property type="match status" value="2"/>
</dbReference>
<dbReference type="InterPro" id="IPR013783">
    <property type="entry name" value="Ig-like_fold"/>
</dbReference>
<keyword evidence="3" id="KW-1185">Reference proteome</keyword>
<name>A0A1H1ME31_9PSED</name>
<accession>A0A1H1ME31</accession>
<dbReference type="STRING" id="1392877.SAMN05216221_0482"/>
<dbReference type="EMBL" id="LT629751">
    <property type="protein sequence ID" value="SDR84966.1"/>
    <property type="molecule type" value="Genomic_DNA"/>
</dbReference>
<dbReference type="InterPro" id="IPR010221">
    <property type="entry name" value="VCBS_dom"/>
</dbReference>
<dbReference type="Gene3D" id="2.60.40.10">
    <property type="entry name" value="Immunoglobulins"/>
    <property type="match status" value="1"/>
</dbReference>